<protein>
    <submittedName>
        <fullName evidence="1">Uncharacterized protein</fullName>
    </submittedName>
</protein>
<dbReference type="Proteomes" id="UP000886520">
    <property type="component" value="Chromosome 15"/>
</dbReference>
<reference evidence="1" key="1">
    <citation type="submission" date="2021-01" db="EMBL/GenBank/DDBJ databases">
        <title>Adiantum capillus-veneris genome.</title>
        <authorList>
            <person name="Fang Y."/>
            <person name="Liao Q."/>
        </authorList>
    </citation>
    <scope>NUCLEOTIDE SEQUENCE</scope>
    <source>
        <strain evidence="1">H3</strain>
        <tissue evidence="1">Leaf</tissue>
    </source>
</reference>
<proteinExistence type="predicted"/>
<dbReference type="EMBL" id="JABFUD020000015">
    <property type="protein sequence ID" value="KAI5069203.1"/>
    <property type="molecule type" value="Genomic_DNA"/>
</dbReference>
<accession>A0A9D4ZBA8</accession>
<dbReference type="AlphaFoldDB" id="A0A9D4ZBA8"/>
<gene>
    <name evidence="1" type="ORF">GOP47_0015504</name>
</gene>
<name>A0A9D4ZBA8_ADICA</name>
<comment type="caution">
    <text evidence="1">The sequence shown here is derived from an EMBL/GenBank/DDBJ whole genome shotgun (WGS) entry which is preliminary data.</text>
</comment>
<evidence type="ECO:0000313" key="2">
    <source>
        <dbReference type="Proteomes" id="UP000886520"/>
    </source>
</evidence>
<keyword evidence="2" id="KW-1185">Reference proteome</keyword>
<evidence type="ECO:0000313" key="1">
    <source>
        <dbReference type="EMBL" id="KAI5069203.1"/>
    </source>
</evidence>
<organism evidence="1 2">
    <name type="scientific">Adiantum capillus-veneris</name>
    <name type="common">Maidenhair fern</name>
    <dbReference type="NCBI Taxonomy" id="13818"/>
    <lineage>
        <taxon>Eukaryota</taxon>
        <taxon>Viridiplantae</taxon>
        <taxon>Streptophyta</taxon>
        <taxon>Embryophyta</taxon>
        <taxon>Tracheophyta</taxon>
        <taxon>Polypodiopsida</taxon>
        <taxon>Polypodiidae</taxon>
        <taxon>Polypodiales</taxon>
        <taxon>Pteridineae</taxon>
        <taxon>Pteridaceae</taxon>
        <taxon>Vittarioideae</taxon>
        <taxon>Adiantum</taxon>
    </lineage>
</organism>
<sequence>MPILSGTSYALCRIACSWRRARHHQRCYGETSAYSGDAATHRRGGQLRVIQHGALPLLAKAFLLPTAAIDGTAPQQGNSISRASPLERILCLPPCAHPSCRCPRFAFGGQDFAPPHWPPFHFSPHLCGQKRHPTLLWWRLLRNTACRHTLDVVSSGGGYGRWIWGLRREVLNLRVEMMGSRAMTMATPYDLPYRSEEQELMLRRKIGKVEAPGMQHRNICRDAGGVDEALDENMVQSHMHS</sequence>